<name>A0A5C4J2V8_9ACTN</name>
<dbReference type="OrthoDB" id="3483725at2"/>
<keyword evidence="2" id="KW-1185">Reference proteome</keyword>
<accession>A0A5C4J2V8</accession>
<protein>
    <submittedName>
        <fullName evidence="1">Uncharacterized protein</fullName>
    </submittedName>
</protein>
<gene>
    <name evidence="1" type="ORF">ETD83_32970</name>
</gene>
<proteinExistence type="predicted"/>
<dbReference type="RefSeq" id="WP_138649122.1">
    <property type="nucleotide sequence ID" value="NZ_VCKW01000245.1"/>
</dbReference>
<reference evidence="1 2" key="1">
    <citation type="submission" date="2019-05" db="EMBL/GenBank/DDBJ databases">
        <title>Draft genome sequence of Actinomadura sp. 14C53.</title>
        <authorList>
            <person name="Saricaoglu S."/>
            <person name="Isik K."/>
        </authorList>
    </citation>
    <scope>NUCLEOTIDE SEQUENCE [LARGE SCALE GENOMIC DNA]</scope>
    <source>
        <strain evidence="1 2">14C53</strain>
    </source>
</reference>
<dbReference type="AlphaFoldDB" id="A0A5C4J2V8"/>
<dbReference type="Proteomes" id="UP000309174">
    <property type="component" value="Unassembled WGS sequence"/>
</dbReference>
<comment type="caution">
    <text evidence="1">The sequence shown here is derived from an EMBL/GenBank/DDBJ whole genome shotgun (WGS) entry which is preliminary data.</text>
</comment>
<evidence type="ECO:0000313" key="2">
    <source>
        <dbReference type="Proteomes" id="UP000309174"/>
    </source>
</evidence>
<organism evidence="1 2">
    <name type="scientific">Actinomadura soli</name>
    <dbReference type="NCBI Taxonomy" id="2508997"/>
    <lineage>
        <taxon>Bacteria</taxon>
        <taxon>Bacillati</taxon>
        <taxon>Actinomycetota</taxon>
        <taxon>Actinomycetes</taxon>
        <taxon>Streptosporangiales</taxon>
        <taxon>Thermomonosporaceae</taxon>
        <taxon>Actinomadura</taxon>
    </lineage>
</organism>
<dbReference type="EMBL" id="VCKW01000245">
    <property type="protein sequence ID" value="TMQ90990.1"/>
    <property type="molecule type" value="Genomic_DNA"/>
</dbReference>
<sequence>MTTGTPNSAKADLKRDFPDWNIICSTQGGWWAQLFPVPRDRYPRENMFNAATADGLRAKLAADAS</sequence>
<evidence type="ECO:0000313" key="1">
    <source>
        <dbReference type="EMBL" id="TMQ90990.1"/>
    </source>
</evidence>